<name>A0A7H0LHV7_9SPHN</name>
<dbReference type="EMBL" id="CP061038">
    <property type="protein sequence ID" value="QNQ09260.1"/>
    <property type="molecule type" value="Genomic_DNA"/>
</dbReference>
<dbReference type="Proteomes" id="UP000516148">
    <property type="component" value="Chromosome"/>
</dbReference>
<organism evidence="1 2">
    <name type="scientific">Sphingomonas alpina</name>
    <dbReference type="NCBI Taxonomy" id="653931"/>
    <lineage>
        <taxon>Bacteria</taxon>
        <taxon>Pseudomonadati</taxon>
        <taxon>Pseudomonadota</taxon>
        <taxon>Alphaproteobacteria</taxon>
        <taxon>Sphingomonadales</taxon>
        <taxon>Sphingomonadaceae</taxon>
        <taxon>Sphingomonas</taxon>
    </lineage>
</organism>
<reference evidence="1 2" key="1">
    <citation type="submission" date="2020-09" db="EMBL/GenBank/DDBJ databases">
        <title>Sphingomonas sp., a new species isolated from pork steak.</title>
        <authorList>
            <person name="Heidler von Heilborn D."/>
        </authorList>
    </citation>
    <scope>NUCLEOTIDE SEQUENCE [LARGE SCALE GENOMIC DNA]</scope>
    <source>
        <strain evidence="2">S8-3T</strain>
    </source>
</reference>
<dbReference type="KEGG" id="spap:H3Z74_21740"/>
<accession>A0A7H0LHV7</accession>
<dbReference type="RefSeq" id="WP_187761577.1">
    <property type="nucleotide sequence ID" value="NZ_CP061038.1"/>
</dbReference>
<evidence type="ECO:0000313" key="2">
    <source>
        <dbReference type="Proteomes" id="UP000516148"/>
    </source>
</evidence>
<protein>
    <submittedName>
        <fullName evidence="1">Uncharacterized protein</fullName>
    </submittedName>
</protein>
<keyword evidence="2" id="KW-1185">Reference proteome</keyword>
<gene>
    <name evidence="1" type="ORF">H3Z74_21740</name>
</gene>
<sequence length="169" mass="17627">MFRSMLASCGRYASGVLVSTDQPSRIFAQFGGYAAGKTAALAALPWSRNEGKFGGPTSGVPESRYVARVKSMPAHMAQRLADAERQGVVPVGAASILVRIDAAIEKLKSDGFGNATSIYLIEADLMALHEASGKPVDHFLGLPVSIGASSKVYSGRGSRAIRRAAKGSA</sequence>
<proteinExistence type="predicted"/>
<dbReference type="AlphaFoldDB" id="A0A7H0LHV7"/>
<evidence type="ECO:0000313" key="1">
    <source>
        <dbReference type="EMBL" id="QNQ09260.1"/>
    </source>
</evidence>